<organism evidence="1 2">
    <name type="scientific">Eimeria acervulina</name>
    <name type="common">Coccidian parasite</name>
    <dbReference type="NCBI Taxonomy" id="5801"/>
    <lineage>
        <taxon>Eukaryota</taxon>
        <taxon>Sar</taxon>
        <taxon>Alveolata</taxon>
        <taxon>Apicomplexa</taxon>
        <taxon>Conoidasida</taxon>
        <taxon>Coccidia</taxon>
        <taxon>Eucoccidiorida</taxon>
        <taxon>Eimeriorina</taxon>
        <taxon>Eimeriidae</taxon>
        <taxon>Eimeria</taxon>
    </lineage>
</organism>
<gene>
    <name evidence="1" type="ORF">EAH_00021250</name>
</gene>
<reference evidence="1" key="1">
    <citation type="submission" date="2013-10" db="EMBL/GenBank/DDBJ databases">
        <title>Genomic analysis of the causative agents of coccidiosis in chickens.</title>
        <authorList>
            <person name="Reid A.J."/>
            <person name="Blake D."/>
            <person name="Billington K."/>
            <person name="Browne H."/>
            <person name="Dunn M."/>
            <person name="Hung S."/>
            <person name="Kawahara F."/>
            <person name="Miranda-Saavedra D."/>
            <person name="Mourier T."/>
            <person name="Nagra H."/>
            <person name="Otto T.D."/>
            <person name="Rawlings N."/>
            <person name="Sanchez A."/>
            <person name="Sanders M."/>
            <person name="Subramaniam C."/>
            <person name="Tay Y."/>
            <person name="Dear P."/>
            <person name="Doerig C."/>
            <person name="Gruber A."/>
            <person name="Parkinson J."/>
            <person name="Shirley M."/>
            <person name="Wan K.L."/>
            <person name="Berriman M."/>
            <person name="Tomley F."/>
            <person name="Pain A."/>
        </authorList>
    </citation>
    <scope>NUCLEOTIDE SEQUENCE</scope>
    <source>
        <strain evidence="1">Houghton</strain>
    </source>
</reference>
<dbReference type="EMBL" id="HG671603">
    <property type="protein sequence ID" value="CDI81365.1"/>
    <property type="molecule type" value="Genomic_DNA"/>
</dbReference>
<evidence type="ECO:0000313" key="2">
    <source>
        <dbReference type="Proteomes" id="UP000018050"/>
    </source>
</evidence>
<protein>
    <submittedName>
        <fullName evidence="1">Uncharacterized protein</fullName>
    </submittedName>
</protein>
<evidence type="ECO:0000313" key="1">
    <source>
        <dbReference type="EMBL" id="CDI81365.1"/>
    </source>
</evidence>
<dbReference type="GeneID" id="25270195"/>
<accession>U6GMF8</accession>
<proteinExistence type="predicted"/>
<dbReference type="VEuPathDB" id="ToxoDB:EAH_00021250"/>
<dbReference type="RefSeq" id="XP_013248893.1">
    <property type="nucleotide sequence ID" value="XM_013393439.1"/>
</dbReference>
<name>U6GMF8_EIMAC</name>
<sequence>MGFLGPHRTVGTAVLYCASFLQASLLGAILCLGGKEGVLATLPPRPSKGAVPAPLELPLGFGAARTHHRSPGTARSCSIHLPALRARLVPSFLSSWTSPVPEFTEASVAGDWDICGKLQDGGRGRDSSFAAAGVAAEAIRRAAGSEEATVFLRAWEALRSGKCLSLSLSIDRVATLSTPHKYSLGSSFSVAGIWQVRRRPFLPTILEVELGFPADVPEVILVLQAPLKSGTWLVQVPQVGPGVASLSFSPFFPWKSYQLLVADIKPRGRSPTVDILLQ</sequence>
<keyword evidence="2" id="KW-1185">Reference proteome</keyword>
<dbReference type="Proteomes" id="UP000018050">
    <property type="component" value="Unassembled WGS sequence"/>
</dbReference>
<dbReference type="OrthoDB" id="347199at2759"/>
<reference evidence="1" key="2">
    <citation type="submission" date="2013-10" db="EMBL/GenBank/DDBJ databases">
        <authorList>
            <person name="Aslett M."/>
        </authorList>
    </citation>
    <scope>NUCLEOTIDE SEQUENCE</scope>
    <source>
        <strain evidence="1">Houghton</strain>
    </source>
</reference>
<dbReference type="AlphaFoldDB" id="U6GMF8"/>
<dbReference type="OMA" id="FGAARTH"/>